<proteinExistence type="predicted"/>
<sequence length="71" mass="7699">MKVLQHVSGHLGANISQLRAAEVSKDAAKTSRLLSTFGAVVMESYVRNADRAESEAFHEAAPHFELFSVAI</sequence>
<comment type="caution">
    <text evidence="1">The sequence shown here is derived from an EMBL/GenBank/DDBJ whole genome shotgun (WGS) entry which is preliminary data.</text>
</comment>
<dbReference type="AlphaFoldDB" id="A0A4C1UWF6"/>
<reference evidence="1 2" key="1">
    <citation type="journal article" date="2019" name="Commun. Biol.">
        <title>The bagworm genome reveals a unique fibroin gene that provides high tensile strength.</title>
        <authorList>
            <person name="Kono N."/>
            <person name="Nakamura H."/>
            <person name="Ohtoshi R."/>
            <person name="Tomita M."/>
            <person name="Numata K."/>
            <person name="Arakawa K."/>
        </authorList>
    </citation>
    <scope>NUCLEOTIDE SEQUENCE [LARGE SCALE GENOMIC DNA]</scope>
</reference>
<accession>A0A4C1UWF6</accession>
<evidence type="ECO:0000313" key="2">
    <source>
        <dbReference type="Proteomes" id="UP000299102"/>
    </source>
</evidence>
<gene>
    <name evidence="1" type="ORF">EVAR_27936_1</name>
</gene>
<organism evidence="1 2">
    <name type="scientific">Eumeta variegata</name>
    <name type="common">Bagworm moth</name>
    <name type="synonym">Eumeta japonica</name>
    <dbReference type="NCBI Taxonomy" id="151549"/>
    <lineage>
        <taxon>Eukaryota</taxon>
        <taxon>Metazoa</taxon>
        <taxon>Ecdysozoa</taxon>
        <taxon>Arthropoda</taxon>
        <taxon>Hexapoda</taxon>
        <taxon>Insecta</taxon>
        <taxon>Pterygota</taxon>
        <taxon>Neoptera</taxon>
        <taxon>Endopterygota</taxon>
        <taxon>Lepidoptera</taxon>
        <taxon>Glossata</taxon>
        <taxon>Ditrysia</taxon>
        <taxon>Tineoidea</taxon>
        <taxon>Psychidae</taxon>
        <taxon>Oiketicinae</taxon>
        <taxon>Eumeta</taxon>
    </lineage>
</organism>
<keyword evidence="2" id="KW-1185">Reference proteome</keyword>
<dbReference type="Proteomes" id="UP000299102">
    <property type="component" value="Unassembled WGS sequence"/>
</dbReference>
<evidence type="ECO:0000313" key="1">
    <source>
        <dbReference type="EMBL" id="GBP30322.1"/>
    </source>
</evidence>
<dbReference type="EMBL" id="BGZK01000231">
    <property type="protein sequence ID" value="GBP30322.1"/>
    <property type="molecule type" value="Genomic_DNA"/>
</dbReference>
<protein>
    <submittedName>
        <fullName evidence="1">Uncharacterized protein</fullName>
    </submittedName>
</protein>
<name>A0A4C1UWF6_EUMVA</name>